<feature type="domain" description="CheW-like" evidence="1">
    <location>
        <begin position="25"/>
        <end position="168"/>
    </location>
</feature>
<proteinExistence type="predicted"/>
<dbReference type="PROSITE" id="PS50851">
    <property type="entry name" value="CHEW"/>
    <property type="match status" value="1"/>
</dbReference>
<name>A0A3B1A3Z2_9ZZZZ</name>
<accession>A0A3B1A3Z2</accession>
<dbReference type="GO" id="GO:0007165">
    <property type="term" value="P:signal transduction"/>
    <property type="evidence" value="ECO:0007669"/>
    <property type="project" value="InterPro"/>
</dbReference>
<dbReference type="SUPFAM" id="SSF50341">
    <property type="entry name" value="CheW-like"/>
    <property type="match status" value="1"/>
</dbReference>
<dbReference type="EMBL" id="UOFR01000076">
    <property type="protein sequence ID" value="VAX00459.1"/>
    <property type="molecule type" value="Genomic_DNA"/>
</dbReference>
<evidence type="ECO:0000313" key="2">
    <source>
        <dbReference type="EMBL" id="VAX00459.1"/>
    </source>
</evidence>
<dbReference type="GO" id="GO:0006935">
    <property type="term" value="P:chemotaxis"/>
    <property type="evidence" value="ECO:0007669"/>
    <property type="project" value="InterPro"/>
</dbReference>
<dbReference type="SMART" id="SM00260">
    <property type="entry name" value="CheW"/>
    <property type="match status" value="1"/>
</dbReference>
<dbReference type="InterPro" id="IPR036061">
    <property type="entry name" value="CheW-like_dom_sf"/>
</dbReference>
<dbReference type="AlphaFoldDB" id="A0A3B1A3Z2"/>
<reference evidence="2" key="1">
    <citation type="submission" date="2018-06" db="EMBL/GenBank/DDBJ databases">
        <authorList>
            <person name="Zhirakovskaya E."/>
        </authorList>
    </citation>
    <scope>NUCLEOTIDE SEQUENCE</scope>
</reference>
<organism evidence="2">
    <name type="scientific">hydrothermal vent metagenome</name>
    <dbReference type="NCBI Taxonomy" id="652676"/>
    <lineage>
        <taxon>unclassified sequences</taxon>
        <taxon>metagenomes</taxon>
        <taxon>ecological metagenomes</taxon>
    </lineage>
</organism>
<protein>
    <recommendedName>
        <fullName evidence="1">CheW-like domain-containing protein</fullName>
    </recommendedName>
</protein>
<gene>
    <name evidence="2" type="ORF">MNBD_GAMMA21-104</name>
</gene>
<evidence type="ECO:0000259" key="1">
    <source>
        <dbReference type="PROSITE" id="PS50851"/>
    </source>
</evidence>
<dbReference type="Pfam" id="PF01584">
    <property type="entry name" value="CheW"/>
    <property type="match status" value="1"/>
</dbReference>
<sequence>MSDVKDIVEIGGSALTPNQRKQFEAVHSLLLPVNKEILVLPNAAVAEIVPYSEPDKVNDAPDWFLGNLTWRERRVPFISFELASDGEAGKIHKNCRIAVLNTLNGNTELPYIAVLSQGLPSLQLVRPNNVQYDEGTVDQRQAIKAYVNLNGIAAIVPDIDELESRIMGLHN</sequence>
<dbReference type="InterPro" id="IPR002545">
    <property type="entry name" value="CheW-lke_dom"/>
</dbReference>